<evidence type="ECO:0000256" key="5">
    <source>
        <dbReference type="ARBA" id="ARBA00023136"/>
    </source>
</evidence>
<name>A0AAN8WD09_HALRR</name>
<evidence type="ECO:0000256" key="1">
    <source>
        <dbReference type="ARBA" id="ARBA00004141"/>
    </source>
</evidence>
<keyword evidence="3 6" id="KW-0812">Transmembrane</keyword>
<feature type="transmembrane region" description="Helical" evidence="6">
    <location>
        <begin position="44"/>
        <end position="71"/>
    </location>
</feature>
<dbReference type="Gene3D" id="1.20.1250.20">
    <property type="entry name" value="MFS general substrate transporter like domains"/>
    <property type="match status" value="1"/>
</dbReference>
<keyword evidence="2" id="KW-0813">Transport</keyword>
<feature type="transmembrane region" description="Helical" evidence="6">
    <location>
        <begin position="112"/>
        <end position="137"/>
    </location>
</feature>
<keyword evidence="9" id="KW-1185">Reference proteome</keyword>
<keyword evidence="4 6" id="KW-1133">Transmembrane helix</keyword>
<organism evidence="8 9">
    <name type="scientific">Halocaridina rubra</name>
    <name type="common">Hawaiian red shrimp</name>
    <dbReference type="NCBI Taxonomy" id="373956"/>
    <lineage>
        <taxon>Eukaryota</taxon>
        <taxon>Metazoa</taxon>
        <taxon>Ecdysozoa</taxon>
        <taxon>Arthropoda</taxon>
        <taxon>Crustacea</taxon>
        <taxon>Multicrustacea</taxon>
        <taxon>Malacostraca</taxon>
        <taxon>Eumalacostraca</taxon>
        <taxon>Eucarida</taxon>
        <taxon>Decapoda</taxon>
        <taxon>Pleocyemata</taxon>
        <taxon>Caridea</taxon>
        <taxon>Atyoidea</taxon>
        <taxon>Atyidae</taxon>
        <taxon>Halocaridina</taxon>
    </lineage>
</organism>
<dbReference type="PROSITE" id="PS50850">
    <property type="entry name" value="MFS"/>
    <property type="match status" value="1"/>
</dbReference>
<dbReference type="InterPro" id="IPR011701">
    <property type="entry name" value="MFS"/>
</dbReference>
<feature type="transmembrane region" description="Helical" evidence="6">
    <location>
        <begin position="83"/>
        <end position="100"/>
    </location>
</feature>
<evidence type="ECO:0000259" key="7">
    <source>
        <dbReference type="PROSITE" id="PS50850"/>
    </source>
</evidence>
<dbReference type="SUPFAM" id="SSF103473">
    <property type="entry name" value="MFS general substrate transporter"/>
    <property type="match status" value="1"/>
</dbReference>
<dbReference type="GO" id="GO:0022857">
    <property type="term" value="F:transmembrane transporter activity"/>
    <property type="evidence" value="ECO:0007669"/>
    <property type="project" value="InterPro"/>
</dbReference>
<dbReference type="Proteomes" id="UP001381693">
    <property type="component" value="Unassembled WGS sequence"/>
</dbReference>
<dbReference type="PANTHER" id="PTHR23511">
    <property type="entry name" value="SYNAPTIC VESICLE GLYCOPROTEIN 2"/>
    <property type="match status" value="1"/>
</dbReference>
<sequence length="146" mass="15629">MERRGLLDSSGIEDYDDAAEDSQEDNGVDYEQAISLTGYGKFQYFLIGVGGFANASDAIEILCISLLLPAAECDLNMTSTDKGLLAAMVFVGMMIGGYIWGCLGDIYGRRNVLIVSLLVNSLAGIMSSFAQGFPLFISLRFISGLG</sequence>
<dbReference type="EMBL" id="JAXCGZ010022849">
    <property type="protein sequence ID" value="KAK7022710.1"/>
    <property type="molecule type" value="Genomic_DNA"/>
</dbReference>
<evidence type="ECO:0000256" key="3">
    <source>
        <dbReference type="ARBA" id="ARBA00022692"/>
    </source>
</evidence>
<keyword evidence="5 6" id="KW-0472">Membrane</keyword>
<dbReference type="GO" id="GO:0016020">
    <property type="term" value="C:membrane"/>
    <property type="evidence" value="ECO:0007669"/>
    <property type="project" value="UniProtKB-SubCell"/>
</dbReference>
<comment type="subcellular location">
    <subcellularLocation>
        <location evidence="1">Membrane</location>
        <topology evidence="1">Multi-pass membrane protein</topology>
    </subcellularLocation>
</comment>
<feature type="domain" description="Major facilitator superfamily (MFS) profile" evidence="7">
    <location>
        <begin position="43"/>
        <end position="146"/>
    </location>
</feature>
<dbReference type="PANTHER" id="PTHR23511:SF34">
    <property type="entry name" value="SYNAPTIC VESICLE GLYCOPROTEIN 2"/>
    <property type="match status" value="1"/>
</dbReference>
<evidence type="ECO:0000256" key="4">
    <source>
        <dbReference type="ARBA" id="ARBA00022989"/>
    </source>
</evidence>
<dbReference type="InterPro" id="IPR036259">
    <property type="entry name" value="MFS_trans_sf"/>
</dbReference>
<accession>A0AAN8WD09</accession>
<dbReference type="InterPro" id="IPR020846">
    <property type="entry name" value="MFS_dom"/>
</dbReference>
<comment type="caution">
    <text evidence="8">The sequence shown here is derived from an EMBL/GenBank/DDBJ whole genome shotgun (WGS) entry which is preliminary data.</text>
</comment>
<evidence type="ECO:0000313" key="8">
    <source>
        <dbReference type="EMBL" id="KAK7022710.1"/>
    </source>
</evidence>
<evidence type="ECO:0000313" key="9">
    <source>
        <dbReference type="Proteomes" id="UP001381693"/>
    </source>
</evidence>
<dbReference type="AlphaFoldDB" id="A0AAN8WD09"/>
<evidence type="ECO:0000256" key="2">
    <source>
        <dbReference type="ARBA" id="ARBA00022448"/>
    </source>
</evidence>
<reference evidence="8 9" key="1">
    <citation type="submission" date="2023-11" db="EMBL/GenBank/DDBJ databases">
        <title>Halocaridina rubra genome assembly.</title>
        <authorList>
            <person name="Smith C."/>
        </authorList>
    </citation>
    <scope>NUCLEOTIDE SEQUENCE [LARGE SCALE GENOMIC DNA]</scope>
    <source>
        <strain evidence="8">EP-1</strain>
        <tissue evidence="8">Whole</tissue>
    </source>
</reference>
<proteinExistence type="predicted"/>
<protein>
    <recommendedName>
        <fullName evidence="7">Major facilitator superfamily (MFS) profile domain-containing protein</fullName>
    </recommendedName>
</protein>
<evidence type="ECO:0000256" key="6">
    <source>
        <dbReference type="SAM" id="Phobius"/>
    </source>
</evidence>
<dbReference type="Pfam" id="PF07690">
    <property type="entry name" value="MFS_1"/>
    <property type="match status" value="1"/>
</dbReference>
<gene>
    <name evidence="8" type="ORF">SK128_020722</name>
</gene>